<comment type="caution">
    <text evidence="16">The sequence shown here is derived from an EMBL/GenBank/DDBJ whole genome shotgun (WGS) entry which is preliminary data.</text>
</comment>
<dbReference type="InterPro" id="IPR019594">
    <property type="entry name" value="Glu/Gly-bd"/>
</dbReference>
<keyword evidence="4 14" id="KW-0812">Transmembrane</keyword>
<dbReference type="GO" id="GO:0016020">
    <property type="term" value="C:membrane"/>
    <property type="evidence" value="ECO:0007669"/>
    <property type="project" value="UniProtKB-SubCell"/>
</dbReference>
<keyword evidence="7 14" id="KW-0472">Membrane</keyword>
<comment type="function">
    <text evidence="12">Glutamate-gated receptor that probably acts as a non-selective cation channel. May be involved in light-signal transduction and calcium homeostasis via the regulation of calcium influx into cells.</text>
</comment>
<dbReference type="PANTHER" id="PTHR34836">
    <property type="entry name" value="OS06G0188250 PROTEIN"/>
    <property type="match status" value="1"/>
</dbReference>
<evidence type="ECO:0000256" key="14">
    <source>
        <dbReference type="SAM" id="Phobius"/>
    </source>
</evidence>
<organism evidence="16 17">
    <name type="scientific">Populus tomentosa</name>
    <name type="common">Chinese white poplar</name>
    <dbReference type="NCBI Taxonomy" id="118781"/>
    <lineage>
        <taxon>Eukaryota</taxon>
        <taxon>Viridiplantae</taxon>
        <taxon>Streptophyta</taxon>
        <taxon>Embryophyta</taxon>
        <taxon>Tracheophyta</taxon>
        <taxon>Spermatophyta</taxon>
        <taxon>Magnoliopsida</taxon>
        <taxon>eudicotyledons</taxon>
        <taxon>Gunneridae</taxon>
        <taxon>Pentapetalae</taxon>
        <taxon>rosids</taxon>
        <taxon>fabids</taxon>
        <taxon>Malpighiales</taxon>
        <taxon>Salicaceae</taxon>
        <taxon>Saliceae</taxon>
        <taxon>Populus</taxon>
    </lineage>
</organism>
<evidence type="ECO:0000256" key="2">
    <source>
        <dbReference type="ARBA" id="ARBA00011095"/>
    </source>
</evidence>
<dbReference type="FunFam" id="3.40.50.720:FF:000375">
    <property type="entry name" value="Uncharacterized protein, chloroplastic"/>
    <property type="match status" value="1"/>
</dbReference>
<evidence type="ECO:0000256" key="6">
    <source>
        <dbReference type="ARBA" id="ARBA00023065"/>
    </source>
</evidence>
<feature type="region of interest" description="Disordered" evidence="13">
    <location>
        <begin position="1251"/>
        <end position="1270"/>
    </location>
</feature>
<evidence type="ECO:0000256" key="5">
    <source>
        <dbReference type="ARBA" id="ARBA00022989"/>
    </source>
</evidence>
<feature type="domain" description="Ionotropic glutamate receptor C-terminal" evidence="15">
    <location>
        <begin position="741"/>
        <end position="1113"/>
    </location>
</feature>
<evidence type="ECO:0000313" key="17">
    <source>
        <dbReference type="Proteomes" id="UP000886885"/>
    </source>
</evidence>
<evidence type="ECO:0000259" key="15">
    <source>
        <dbReference type="SMART" id="SM00079"/>
    </source>
</evidence>
<feature type="transmembrane region" description="Helical" evidence="14">
    <location>
        <begin position="964"/>
        <end position="986"/>
    </location>
</feature>
<dbReference type="InterPro" id="IPR044440">
    <property type="entry name" value="GABAb_receptor_plant_PBP1"/>
</dbReference>
<keyword evidence="11" id="KW-0407">Ion channel</keyword>
<proteinExistence type="predicted"/>
<keyword evidence="9" id="KW-0325">Glycoprotein</keyword>
<dbReference type="PANTHER" id="PTHR34836:SF1">
    <property type="entry name" value="OS09G0428600 PROTEIN"/>
    <property type="match status" value="1"/>
</dbReference>
<keyword evidence="6" id="KW-0406">Ion transport</keyword>
<keyword evidence="3" id="KW-0813">Transport</keyword>
<dbReference type="SMART" id="SM00079">
    <property type="entry name" value="PBPe"/>
    <property type="match status" value="1"/>
</dbReference>
<keyword evidence="17" id="KW-1185">Reference proteome</keyword>
<evidence type="ECO:0000313" key="16">
    <source>
        <dbReference type="EMBL" id="KAG6772927.1"/>
    </source>
</evidence>
<feature type="region of interest" description="Disordered" evidence="13">
    <location>
        <begin position="1193"/>
        <end position="1244"/>
    </location>
</feature>
<evidence type="ECO:0000256" key="4">
    <source>
        <dbReference type="ARBA" id="ARBA00022692"/>
    </source>
</evidence>
<dbReference type="Pfam" id="PF00060">
    <property type="entry name" value="Lig_chan"/>
    <property type="match status" value="2"/>
</dbReference>
<evidence type="ECO:0000256" key="11">
    <source>
        <dbReference type="ARBA" id="ARBA00023303"/>
    </source>
</evidence>
<dbReference type="CDD" id="cd19990">
    <property type="entry name" value="PBP1_GABAb_receptor_plant"/>
    <property type="match status" value="1"/>
</dbReference>
<gene>
    <name evidence="16" type="ORF">POTOM_024357</name>
</gene>
<evidence type="ECO:0000256" key="3">
    <source>
        <dbReference type="ARBA" id="ARBA00022448"/>
    </source>
</evidence>
<reference evidence="16" key="1">
    <citation type="journal article" date="2020" name="bioRxiv">
        <title>Hybrid origin of Populus tomentosa Carr. identified through genome sequencing and phylogenomic analysis.</title>
        <authorList>
            <person name="An X."/>
            <person name="Gao K."/>
            <person name="Chen Z."/>
            <person name="Li J."/>
            <person name="Yang X."/>
            <person name="Yang X."/>
            <person name="Zhou J."/>
            <person name="Guo T."/>
            <person name="Zhao T."/>
            <person name="Huang S."/>
            <person name="Miao D."/>
            <person name="Khan W.U."/>
            <person name="Rao P."/>
            <person name="Ye M."/>
            <person name="Lei B."/>
            <person name="Liao W."/>
            <person name="Wang J."/>
            <person name="Ji L."/>
            <person name="Li Y."/>
            <person name="Guo B."/>
            <person name="Mustafa N.S."/>
            <person name="Li S."/>
            <person name="Yun Q."/>
            <person name="Keller S.R."/>
            <person name="Mao J."/>
            <person name="Zhang R."/>
            <person name="Strauss S.H."/>
        </authorList>
    </citation>
    <scope>NUCLEOTIDE SEQUENCE</scope>
    <source>
        <strain evidence="16">GM15</strain>
        <tissue evidence="16">Leaf</tissue>
    </source>
</reference>
<evidence type="ECO:0000256" key="10">
    <source>
        <dbReference type="ARBA" id="ARBA00023286"/>
    </source>
</evidence>
<dbReference type="Pfam" id="PF10613">
    <property type="entry name" value="Lig_chan-Glu_bd"/>
    <property type="match status" value="1"/>
</dbReference>
<name>A0A8X8D0A4_POPTO</name>
<keyword evidence="10" id="KW-1071">Ligand-gated ion channel</keyword>
<keyword evidence="5 14" id="KW-1133">Transmembrane helix</keyword>
<evidence type="ECO:0000256" key="12">
    <source>
        <dbReference type="ARBA" id="ARBA00049638"/>
    </source>
</evidence>
<dbReference type="InterPro" id="IPR001828">
    <property type="entry name" value="ANF_lig-bd_rcpt"/>
</dbReference>
<dbReference type="EMBL" id="JAAWWB010000011">
    <property type="protein sequence ID" value="KAG6772927.1"/>
    <property type="molecule type" value="Genomic_DNA"/>
</dbReference>
<dbReference type="InterPro" id="IPR016040">
    <property type="entry name" value="NAD(P)-bd_dom"/>
</dbReference>
<dbReference type="FunFam" id="3.40.190.10:FF:000103">
    <property type="entry name" value="Glutamate receptor"/>
    <property type="match status" value="1"/>
</dbReference>
<evidence type="ECO:0000256" key="7">
    <source>
        <dbReference type="ARBA" id="ARBA00023136"/>
    </source>
</evidence>
<sequence>MTSLTSRLIHSRTSLSKLYKMAVSSNGRYLSTDSNKVDEPFKVEEAETLNVPPPPTEKSMQLLVLGGNGFVGSHICKEAVDRGLTVASLSRSGRPSIQESWVNNVIWHQGNLLSSDSWMEALNGVTSVISCVGGFGSQSYMYKINGTANINAIRAASEKGVKRFVYISAADFGLVNYLLQGYYEGKKAAETELLTKFAYGGVVLRPGFIYGTRNVGSVKLPLGVIGSPLEMVLQHAKPLKQLPLVGPLFTPPVNVTAVVKVAVRAATDPVFPPGIVDVYGILPLKMLAVGVGLAAFCELETHKKNTTSTIPVNVGVVLDLASLDANIALSCINMALSDFYASHGDYKTRLVLNTRDSKKDVIGAAAAALDLIKNVEVQAILGPNTSMQANFVIDLGEKARVPIISFSATSPSLTSIRSSYFLRATQNDSAKVNAISAIVQAFGWREAVPIYIDNEYGEGIIPYLTDALQEVDARVPYRSVISPSATDDQIVEELYKLMTMQTRVFIVHMYPSLGTRLFTKAKEIGMMSEGYVWIMTDGLSVDFLSSPNHSVTDTIQGVLGIKPYVPRTKELEYFRARWKRKFLRDNPNKIDAELNIYGLLAYDATTALALAVEKAGTTNFGFRKANVSSNSSTDLATLGISLNGPNILRALSTTSFKGLTGNYLFVDGQLQSPAFQIVNVNGNGGRRIGFWTPTEGLVKTLNPRINKRMNSTSTSRVSTVIFPGDTTVVPKGWEIPTNEKKLKIGVPVNYGLSEIVAVTKDPGSNTTTFTGFCIDVFDAVVKALPYALPYEYIPFAKPDGEPAGTYNDLAYQVYLKNYDAVVGDITIVYNRSLYIDYTLPFTESGVSMIVPIADNSSKNAWVFMKPLTRDLWVTSFLLFVFIGFVIWVLEHRINEDFRGSASDQAGTSFWFSFSTMVFAQRNLPSVVNSTSTVVLALHIYKHQIDFMFIFTGERVVSNLSRAVIIIWCFVVLILTQSYTASLASLLTVEQLQPTVTDVRELIKKGEYVGYQKGSFVLGLLLDLGFDRSKLMVYSSAEECHHLFSKGSGNGGIAAAFDELAYIKLILSRYCSKTGGFGFVFPKGSPLVPDISRAILNVTEGDKMKQIEGAWFGKKSTCPESSPSISSNSLSLKSFWGLFLIAGLAALLALIIFIVMFVYRERNILRSSDSTASIWSRIENFFRIFIQRDSTSSTFRQSDRNDRNGISLPTMRAPSPSAYSVDTEYPANRSSASYDSSPNREAPQEVVIDIDQLNSRNQERPAALEIDHENN</sequence>
<evidence type="ECO:0000256" key="9">
    <source>
        <dbReference type="ARBA" id="ARBA00023180"/>
    </source>
</evidence>
<protein>
    <recommendedName>
        <fullName evidence="15">Ionotropic glutamate receptor C-terminal domain-containing protein</fullName>
    </recommendedName>
</protein>
<evidence type="ECO:0000256" key="1">
    <source>
        <dbReference type="ARBA" id="ARBA00004141"/>
    </source>
</evidence>
<dbReference type="FunFam" id="3.40.50.2300:FF:000169">
    <property type="entry name" value="Glutamate receptor"/>
    <property type="match status" value="1"/>
</dbReference>
<evidence type="ECO:0000256" key="13">
    <source>
        <dbReference type="SAM" id="MobiDB-lite"/>
    </source>
</evidence>
<dbReference type="AlphaFoldDB" id="A0A8X8D0A4"/>
<dbReference type="Pfam" id="PF01094">
    <property type="entry name" value="ANF_receptor"/>
    <property type="match status" value="1"/>
</dbReference>
<dbReference type="FunFam" id="3.40.50.2300:FF:000310">
    <property type="entry name" value="Glutamate receptor"/>
    <property type="match status" value="1"/>
</dbReference>
<keyword evidence="8" id="KW-0675">Receptor</keyword>
<feature type="transmembrane region" description="Helical" evidence="14">
    <location>
        <begin position="871"/>
        <end position="889"/>
    </location>
</feature>
<dbReference type="Proteomes" id="UP000886885">
    <property type="component" value="Chromosome 6A"/>
</dbReference>
<feature type="transmembrane region" description="Helical" evidence="14">
    <location>
        <begin position="1134"/>
        <end position="1158"/>
    </location>
</feature>
<dbReference type="OrthoDB" id="5984008at2759"/>
<dbReference type="GO" id="GO:0015276">
    <property type="term" value="F:ligand-gated monoatomic ion channel activity"/>
    <property type="evidence" value="ECO:0007669"/>
    <property type="project" value="InterPro"/>
</dbReference>
<feature type="compositionally biased region" description="Polar residues" evidence="13">
    <location>
        <begin position="1227"/>
        <end position="1238"/>
    </location>
</feature>
<dbReference type="InterPro" id="IPR001320">
    <property type="entry name" value="Iontro_rcpt_C"/>
</dbReference>
<accession>A0A8X8D0A4</accession>
<dbReference type="CDD" id="cd13686">
    <property type="entry name" value="GluR_Plant"/>
    <property type="match status" value="1"/>
</dbReference>
<dbReference type="Pfam" id="PF13460">
    <property type="entry name" value="NAD_binding_10"/>
    <property type="match status" value="1"/>
</dbReference>
<evidence type="ECO:0000256" key="8">
    <source>
        <dbReference type="ARBA" id="ARBA00023170"/>
    </source>
</evidence>
<comment type="subunit">
    <text evidence="2">May form heteromers.</text>
</comment>
<comment type="subcellular location">
    <subcellularLocation>
        <location evidence="1">Membrane</location>
        <topology evidence="1">Multi-pass membrane protein</topology>
    </subcellularLocation>
</comment>
<dbReference type="InterPro" id="IPR015683">
    <property type="entry name" value="Ionotropic_Glu_rcpt"/>
</dbReference>